<evidence type="ECO:0000313" key="1">
    <source>
        <dbReference type="EMBL" id="QDH83685.1"/>
    </source>
</evidence>
<dbReference type="PANTHER" id="PTHR42941:SF1">
    <property type="entry name" value="SLL1037 PROTEIN"/>
    <property type="match status" value="1"/>
</dbReference>
<dbReference type="Proteomes" id="UP000320799">
    <property type="component" value="Segment"/>
</dbReference>
<protein>
    <submittedName>
        <fullName evidence="1">Transporter substrate-binding domain-containing protein</fullName>
    </submittedName>
</protein>
<evidence type="ECO:0000313" key="2">
    <source>
        <dbReference type="Proteomes" id="UP000320799"/>
    </source>
</evidence>
<dbReference type="Pfam" id="PF16868">
    <property type="entry name" value="NMT1_3"/>
    <property type="match status" value="1"/>
</dbReference>
<name>A0A514CT84_9CAUD</name>
<dbReference type="GeneID" id="56135987"/>
<keyword evidence="2" id="KW-1185">Reference proteome</keyword>
<dbReference type="KEGG" id="vg:56135987"/>
<dbReference type="RefSeq" id="YP_009903711.1">
    <property type="nucleotide sequence ID" value="NC_049849.1"/>
</dbReference>
<dbReference type="SUPFAM" id="SSF53850">
    <property type="entry name" value="Periplasmic binding protein-like II"/>
    <property type="match status" value="1"/>
</dbReference>
<sequence length="306" mass="33397">MRITRIVVASLLSLAAFAAHAQQLKVATGGPQGTYSQMFKEVARVCQGQMNLVEQNTSGSVENVDLLVSNKINAAIVQSDVLKFRARNEAQISQQVRTVFGLHPEEIHLVTRADGRKVGGYGFGNFKFGAELVVLRDFRDMEGKVAGAVGGSYLTAQVLANNSGISFNVEQFGSNDDMLRALAEGKIDVAVMVMGAPAKAITEMGPEFRLLPIEGKQVEALKDYYDVTRLTYNNLSDSQGVAALSVQALFVSRNYKTDAMKNGLNTLRECVSTKLDELKEEMGTHPKWQQVEAGQNGKWLVYNNGN</sequence>
<accession>A0A514CT84</accession>
<reference evidence="1 2" key="1">
    <citation type="submission" date="2019-06" db="EMBL/GenBank/DDBJ databases">
        <authorList>
            <person name="Kincaid V.D."/>
            <person name="Fuller A."/>
            <person name="Hodges K."/>
            <person name="Bansal M."/>
            <person name="Essig J."/>
            <person name="Johnson A."/>
        </authorList>
    </citation>
    <scope>NUCLEOTIDE SEQUENCE [LARGE SCALE GENOMIC DNA]</scope>
</reference>
<dbReference type="Gene3D" id="3.40.190.10">
    <property type="entry name" value="Periplasmic binding protein-like II"/>
    <property type="match status" value="2"/>
</dbReference>
<dbReference type="PANTHER" id="PTHR42941">
    <property type="entry name" value="SLL1037 PROTEIN"/>
    <property type="match status" value="1"/>
</dbReference>
<dbReference type="InterPro" id="IPR011852">
    <property type="entry name" value="TRAP_TAXI"/>
</dbReference>
<proteinExistence type="predicted"/>
<dbReference type="EMBL" id="MN094788">
    <property type="protein sequence ID" value="QDH83685.1"/>
    <property type="molecule type" value="Genomic_DNA"/>
</dbReference>
<organism evidence="1 2">
    <name type="scientific">Achromobacter phage Motura</name>
    <dbReference type="NCBI Taxonomy" id="2591403"/>
    <lineage>
        <taxon>Viruses</taxon>
        <taxon>Duplodnaviria</taxon>
        <taxon>Heunggongvirae</taxon>
        <taxon>Uroviricota</taxon>
        <taxon>Caudoviricetes</taxon>
        <taxon>Moturavirus</taxon>
        <taxon>Moturavirus motura</taxon>
    </lineage>
</organism>